<sequence length="411" mass="45307">MTNALSAPIQSLLRSKIDTACSNTQTDIPGVVFVAVDKNGERFSHASGKRGVGSDEPMTLDSIFSILSCTKLVTAIACMQLVEKGVLSLDDPDQVEKLSWELKDIKVLQDGKLVEKKNRITLRMLLSHTAGFGYTFFHEELRDFSYPVGYDEFSGHLTGVMQPLVHHPGEAWEYGVGIDWAGILLERVTGLKLGEYMQKNIFEPLGIDNISFSPSNHTAKLAYMNSRSPDGKLSARDHLLNRSLNVGSEDDAQRLFHSGGAGLFAQPQQYAKILSTLLNNGVSPHSNRQILRKETVDEMFRNQIPKFPNFGRKGVPAAKPLLTNPIPELYPNGEKPQGWGLSFMITGGATGRSESTGYWAGLANLFWWMDREKGIGGIICTQILPFADLKVVKLWAELEGTLYAAMSEGSL</sequence>
<organism evidence="2 3">
    <name type="scientific">Talaromyces proteolyticus</name>
    <dbReference type="NCBI Taxonomy" id="1131652"/>
    <lineage>
        <taxon>Eukaryota</taxon>
        <taxon>Fungi</taxon>
        <taxon>Dikarya</taxon>
        <taxon>Ascomycota</taxon>
        <taxon>Pezizomycotina</taxon>
        <taxon>Eurotiomycetes</taxon>
        <taxon>Eurotiomycetidae</taxon>
        <taxon>Eurotiales</taxon>
        <taxon>Trichocomaceae</taxon>
        <taxon>Talaromyces</taxon>
        <taxon>Talaromyces sect. Bacilispori</taxon>
    </lineage>
</organism>
<name>A0AAD4KTN5_9EURO</name>
<dbReference type="PANTHER" id="PTHR43283">
    <property type="entry name" value="BETA-LACTAMASE-RELATED"/>
    <property type="match status" value="1"/>
</dbReference>
<dbReference type="Gene3D" id="3.40.710.10">
    <property type="entry name" value="DD-peptidase/beta-lactamase superfamily"/>
    <property type="match status" value="1"/>
</dbReference>
<keyword evidence="3" id="KW-1185">Reference proteome</keyword>
<dbReference type="AlphaFoldDB" id="A0AAD4KTN5"/>
<evidence type="ECO:0000259" key="1">
    <source>
        <dbReference type="Pfam" id="PF00144"/>
    </source>
</evidence>
<dbReference type="RefSeq" id="XP_046073532.1">
    <property type="nucleotide sequence ID" value="XM_046215973.1"/>
</dbReference>
<proteinExistence type="predicted"/>
<dbReference type="GeneID" id="70246260"/>
<comment type="caution">
    <text evidence="2">The sequence shown here is derived from an EMBL/GenBank/DDBJ whole genome shotgun (WGS) entry which is preliminary data.</text>
</comment>
<dbReference type="InterPro" id="IPR012338">
    <property type="entry name" value="Beta-lactam/transpept-like"/>
</dbReference>
<dbReference type="SUPFAM" id="SSF56601">
    <property type="entry name" value="beta-lactamase/transpeptidase-like"/>
    <property type="match status" value="1"/>
</dbReference>
<dbReference type="EMBL" id="JAJTJA010000005">
    <property type="protein sequence ID" value="KAH8699068.1"/>
    <property type="molecule type" value="Genomic_DNA"/>
</dbReference>
<dbReference type="PANTHER" id="PTHR43283:SF3">
    <property type="entry name" value="BETA-LACTAMASE FAMILY PROTEIN (AFU_ORTHOLOGUE AFUA_5G07500)"/>
    <property type="match status" value="1"/>
</dbReference>
<reference evidence="2" key="1">
    <citation type="submission" date="2021-12" db="EMBL/GenBank/DDBJ databases">
        <title>Convergent genome expansion in fungi linked to evolution of root-endophyte symbiosis.</title>
        <authorList>
            <consortium name="DOE Joint Genome Institute"/>
            <person name="Ke Y.-H."/>
            <person name="Bonito G."/>
            <person name="Liao H.-L."/>
            <person name="Looney B."/>
            <person name="Rojas-Flechas A."/>
            <person name="Nash J."/>
            <person name="Hameed K."/>
            <person name="Schadt C."/>
            <person name="Martin F."/>
            <person name="Crous P.W."/>
            <person name="Miettinen O."/>
            <person name="Magnuson J.K."/>
            <person name="Labbe J."/>
            <person name="Jacobson D."/>
            <person name="Doktycz M.J."/>
            <person name="Veneault-Fourrey C."/>
            <person name="Kuo A."/>
            <person name="Mondo S."/>
            <person name="Calhoun S."/>
            <person name="Riley R."/>
            <person name="Ohm R."/>
            <person name="LaButti K."/>
            <person name="Andreopoulos B."/>
            <person name="Pangilinan J."/>
            <person name="Nolan M."/>
            <person name="Tritt A."/>
            <person name="Clum A."/>
            <person name="Lipzen A."/>
            <person name="Daum C."/>
            <person name="Barry K."/>
            <person name="Grigoriev I.V."/>
            <person name="Vilgalys R."/>
        </authorList>
    </citation>
    <scope>NUCLEOTIDE SEQUENCE</scope>
    <source>
        <strain evidence="2">PMI_201</strain>
    </source>
</reference>
<accession>A0AAD4KTN5</accession>
<evidence type="ECO:0000313" key="2">
    <source>
        <dbReference type="EMBL" id="KAH8699068.1"/>
    </source>
</evidence>
<dbReference type="Pfam" id="PF00144">
    <property type="entry name" value="Beta-lactamase"/>
    <property type="match status" value="1"/>
</dbReference>
<dbReference type="Proteomes" id="UP001201262">
    <property type="component" value="Unassembled WGS sequence"/>
</dbReference>
<protein>
    <submittedName>
        <fullName evidence="2">Beta-lactamase family protein</fullName>
    </submittedName>
</protein>
<gene>
    <name evidence="2" type="ORF">BGW36DRAFT_377238</name>
</gene>
<evidence type="ECO:0000313" key="3">
    <source>
        <dbReference type="Proteomes" id="UP001201262"/>
    </source>
</evidence>
<dbReference type="InterPro" id="IPR050789">
    <property type="entry name" value="Diverse_Enzym_Activities"/>
</dbReference>
<dbReference type="InterPro" id="IPR001466">
    <property type="entry name" value="Beta-lactam-related"/>
</dbReference>
<feature type="domain" description="Beta-lactamase-related" evidence="1">
    <location>
        <begin position="24"/>
        <end position="387"/>
    </location>
</feature>